<dbReference type="Proteomes" id="UP000061546">
    <property type="component" value="Chromosome"/>
</dbReference>
<keyword evidence="1" id="KW-0324">Glycolysis</keyword>
<organism evidence="5 6">
    <name type="scientific">Companilactobacillus heilongjiangensis</name>
    <dbReference type="NCBI Taxonomy" id="1074467"/>
    <lineage>
        <taxon>Bacteria</taxon>
        <taxon>Bacillati</taxon>
        <taxon>Bacillota</taxon>
        <taxon>Bacilli</taxon>
        <taxon>Lactobacillales</taxon>
        <taxon>Lactobacillaceae</taxon>
        <taxon>Companilactobacillus</taxon>
    </lineage>
</organism>
<evidence type="ECO:0000313" key="5">
    <source>
        <dbReference type="EMBL" id="ALB28614.1"/>
    </source>
</evidence>
<feature type="binding site" evidence="4">
    <location>
        <begin position="8"/>
        <end position="15"/>
    </location>
    <ligand>
        <name>substrate</name>
    </ligand>
</feature>
<sequence>MVELYIVRHGETDTNHQGKINGFATNLDLNETGRNQVNYLKEHLDIHDFDEVYSSPLKRAVETAEILNQSVHEIQLDNRLAEINYGSWDGLPVDEVVDKHPDGFDENGYITEDYIKYAKNGESYQTVWARVQDFIDDMKNKGDEKIMIVCHGFVTRSFVKLVTKAPDIEDIVEPDNASVTKIKISNASHRPYLAYYGRLENIK</sequence>
<evidence type="ECO:0000256" key="2">
    <source>
        <dbReference type="ARBA" id="ARBA00023235"/>
    </source>
</evidence>
<dbReference type="SUPFAM" id="SSF53254">
    <property type="entry name" value="Phosphoglycerate mutase-like"/>
    <property type="match status" value="1"/>
</dbReference>
<dbReference type="SMART" id="SM00855">
    <property type="entry name" value="PGAM"/>
    <property type="match status" value="1"/>
</dbReference>
<gene>
    <name evidence="5" type="ORF">JP39_04155</name>
</gene>
<dbReference type="InterPro" id="IPR029033">
    <property type="entry name" value="His_PPase_superfam"/>
</dbReference>
<feature type="active site" description="Proton donor/acceptor" evidence="3">
    <location>
        <position position="82"/>
    </location>
</feature>
<dbReference type="PANTHER" id="PTHR48100:SF1">
    <property type="entry name" value="HISTIDINE PHOSPHATASE FAMILY PROTEIN-RELATED"/>
    <property type="match status" value="1"/>
</dbReference>
<dbReference type="PANTHER" id="PTHR48100">
    <property type="entry name" value="BROAD-SPECIFICITY PHOSPHATASE YOR283W-RELATED"/>
    <property type="match status" value="1"/>
</dbReference>
<dbReference type="PROSITE" id="PS00175">
    <property type="entry name" value="PG_MUTASE"/>
    <property type="match status" value="1"/>
</dbReference>
<evidence type="ECO:0000313" key="6">
    <source>
        <dbReference type="Proteomes" id="UP000061546"/>
    </source>
</evidence>
<reference evidence="5 6" key="1">
    <citation type="submission" date="2015-08" db="EMBL/GenBank/DDBJ databases">
        <title>Genomic sequence of Lactobacillus heilongjiangensis DSM 28069, isolated from Chinese traditional pickle.</title>
        <authorList>
            <person name="Jiang X."/>
            <person name="Zheng B."/>
            <person name="Cheng H."/>
        </authorList>
    </citation>
    <scope>NUCLEOTIDE SEQUENCE [LARGE SCALE GENOMIC DNA]</scope>
    <source>
        <strain evidence="5 6">DSM 28069</strain>
    </source>
</reference>
<dbReference type="Gene3D" id="3.40.50.1240">
    <property type="entry name" value="Phosphoglycerate mutase-like"/>
    <property type="match status" value="1"/>
</dbReference>
<keyword evidence="2" id="KW-0413">Isomerase</keyword>
<evidence type="ECO:0000256" key="3">
    <source>
        <dbReference type="PIRSR" id="PIRSR613078-1"/>
    </source>
</evidence>
<feature type="binding site" evidence="4">
    <location>
        <begin position="82"/>
        <end position="85"/>
    </location>
    <ligand>
        <name>substrate</name>
    </ligand>
</feature>
<dbReference type="InterPro" id="IPR013078">
    <property type="entry name" value="His_Pase_superF_clade-1"/>
</dbReference>
<dbReference type="InterPro" id="IPR050275">
    <property type="entry name" value="PGM_Phosphatase"/>
</dbReference>
<dbReference type="CDD" id="cd07067">
    <property type="entry name" value="HP_PGM_like"/>
    <property type="match status" value="1"/>
</dbReference>
<evidence type="ECO:0000256" key="1">
    <source>
        <dbReference type="ARBA" id="ARBA00023152"/>
    </source>
</evidence>
<dbReference type="Pfam" id="PF00300">
    <property type="entry name" value="His_Phos_1"/>
    <property type="match status" value="1"/>
</dbReference>
<keyword evidence="6" id="KW-1185">Reference proteome</keyword>
<feature type="binding site" evidence="4">
    <location>
        <position position="59"/>
    </location>
    <ligand>
        <name>substrate</name>
    </ligand>
</feature>
<evidence type="ECO:0000256" key="4">
    <source>
        <dbReference type="PIRSR" id="PIRSR613078-2"/>
    </source>
</evidence>
<dbReference type="RefSeq" id="WP_041500762.1">
    <property type="nucleotide sequence ID" value="NZ_BJDV01000012.1"/>
</dbReference>
<accession>A0A0K2LBE5</accession>
<dbReference type="STRING" id="1074467.JP39_04155"/>
<dbReference type="OrthoDB" id="9782128at2"/>
<dbReference type="InterPro" id="IPR001345">
    <property type="entry name" value="PG/BPGM_mutase_AS"/>
</dbReference>
<dbReference type="GO" id="GO:0005737">
    <property type="term" value="C:cytoplasm"/>
    <property type="evidence" value="ECO:0007669"/>
    <property type="project" value="TreeGrafter"/>
</dbReference>
<dbReference type="EMBL" id="CP012559">
    <property type="protein sequence ID" value="ALB28614.1"/>
    <property type="molecule type" value="Genomic_DNA"/>
</dbReference>
<feature type="active site" description="Tele-phosphohistidine intermediate" evidence="3">
    <location>
        <position position="9"/>
    </location>
</feature>
<proteinExistence type="predicted"/>
<dbReference type="AlphaFoldDB" id="A0A0K2LBE5"/>
<dbReference type="KEGG" id="lhi:JP39_04155"/>
<dbReference type="GO" id="GO:0016791">
    <property type="term" value="F:phosphatase activity"/>
    <property type="evidence" value="ECO:0007669"/>
    <property type="project" value="TreeGrafter"/>
</dbReference>
<name>A0A0K2LBE5_9LACO</name>
<protein>
    <submittedName>
        <fullName evidence="5">Phosphoglycerate mutase</fullName>
    </submittedName>
</protein>